<dbReference type="Proteomes" id="UP000274391">
    <property type="component" value="Unassembled WGS sequence"/>
</dbReference>
<dbReference type="AlphaFoldDB" id="A0A3P3VXD4"/>
<reference evidence="2 3" key="1">
    <citation type="submission" date="2018-11" db="EMBL/GenBank/DDBJ databases">
        <title>YIM 102482-1 draft genome.</title>
        <authorList>
            <person name="Li G."/>
            <person name="Jiang Y."/>
        </authorList>
    </citation>
    <scope>NUCLEOTIDE SEQUENCE [LARGE SCALE GENOMIC DNA]</scope>
    <source>
        <strain evidence="2 3">YIM 102482-1</strain>
    </source>
</reference>
<evidence type="ECO:0000313" key="2">
    <source>
        <dbReference type="EMBL" id="RRJ87451.1"/>
    </source>
</evidence>
<dbReference type="InterPro" id="IPR018713">
    <property type="entry name" value="MPAB/Lcp_cat_dom"/>
</dbReference>
<organism evidence="2 3">
    <name type="scientific">Gulosibacter macacae</name>
    <dbReference type="NCBI Taxonomy" id="2488791"/>
    <lineage>
        <taxon>Bacteria</taxon>
        <taxon>Bacillati</taxon>
        <taxon>Actinomycetota</taxon>
        <taxon>Actinomycetes</taxon>
        <taxon>Micrococcales</taxon>
        <taxon>Microbacteriaceae</taxon>
        <taxon>Gulosibacter</taxon>
    </lineage>
</organism>
<dbReference type="PANTHER" id="PTHR36151:SF3">
    <property type="entry name" value="ER-BOUND OXYGENASE MPAB_MPAB'_RUBBER OXYGENASE CATALYTIC DOMAIN-CONTAINING PROTEIN"/>
    <property type="match status" value="1"/>
</dbReference>
<dbReference type="OrthoDB" id="3422701at2"/>
<comment type="caution">
    <text evidence="2">The sequence shown here is derived from an EMBL/GenBank/DDBJ whole genome shotgun (WGS) entry which is preliminary data.</text>
</comment>
<proteinExistence type="predicted"/>
<name>A0A3P3VXD4_9MICO</name>
<dbReference type="GO" id="GO:0016491">
    <property type="term" value="F:oxidoreductase activity"/>
    <property type="evidence" value="ECO:0007669"/>
    <property type="project" value="InterPro"/>
</dbReference>
<dbReference type="RefSeq" id="WP_124970253.1">
    <property type="nucleotide sequence ID" value="NZ_RQVS01000004.1"/>
</dbReference>
<gene>
    <name evidence="2" type="ORF">EG850_03880</name>
</gene>
<protein>
    <submittedName>
        <fullName evidence="2">DUF2236 domain-containing protein</fullName>
    </submittedName>
</protein>
<feature type="domain" description="ER-bound oxygenase mpaB/mpaB'/Rubber oxygenase catalytic" evidence="1">
    <location>
        <begin position="11"/>
        <end position="227"/>
    </location>
</feature>
<keyword evidence="3" id="KW-1185">Reference proteome</keyword>
<evidence type="ECO:0000259" key="1">
    <source>
        <dbReference type="Pfam" id="PF09995"/>
    </source>
</evidence>
<dbReference type="Pfam" id="PF09995">
    <property type="entry name" value="MPAB_Lcp_cat"/>
    <property type="match status" value="1"/>
</dbReference>
<evidence type="ECO:0000313" key="3">
    <source>
        <dbReference type="Proteomes" id="UP000274391"/>
    </source>
</evidence>
<dbReference type="PANTHER" id="PTHR36151">
    <property type="entry name" value="BLR2777 PROTEIN"/>
    <property type="match status" value="1"/>
</dbReference>
<accession>A0A3P3VXD4</accession>
<sequence length="279" mass="30805">MDPFADPDPYRRLTSEAIVLAGGGTAILLQLAHPAVAAGVARHSDFAVAPMRRLWGTLDFVTAITFGKADERAFVTRLVTSQHGRVNGEDAAGRRYDANDPEAQRWVAATLCWSAMRAHRRAFGRRTAGDADAIVRGFGALATSLGMPASLWPQSAREFDRYFRDTLGHLEITADARRARDELFTARNVSWWLRALMPLATRLAVDLLPVEIAAAYGHPHTHVSRFQAALGWAPLVLANRTLPRAVRILPSRIVPARLRQRIRLLETRASRPDTPATAH</sequence>
<dbReference type="EMBL" id="RQVS01000004">
    <property type="protein sequence ID" value="RRJ87451.1"/>
    <property type="molecule type" value="Genomic_DNA"/>
</dbReference>